<evidence type="ECO:0000256" key="3">
    <source>
        <dbReference type="ARBA" id="ARBA00022679"/>
    </source>
</evidence>
<dbReference type="Proteomes" id="UP000008311">
    <property type="component" value="Unassembled WGS sequence"/>
</dbReference>
<dbReference type="GO" id="GO:0016020">
    <property type="term" value="C:membrane"/>
    <property type="evidence" value="ECO:0007669"/>
    <property type="project" value="UniProtKB-SubCell"/>
</dbReference>
<keyword evidence="12" id="KW-1185">Reference proteome</keyword>
<feature type="transmembrane region" description="Helical" evidence="9">
    <location>
        <begin position="380"/>
        <end position="402"/>
    </location>
</feature>
<proteinExistence type="inferred from homology"/>
<organism evidence="11 12">
    <name type="scientific">Ricinus communis</name>
    <name type="common">Castor bean</name>
    <dbReference type="NCBI Taxonomy" id="3988"/>
    <lineage>
        <taxon>Eukaryota</taxon>
        <taxon>Viridiplantae</taxon>
        <taxon>Streptophyta</taxon>
        <taxon>Embryophyta</taxon>
        <taxon>Tracheophyta</taxon>
        <taxon>Spermatophyta</taxon>
        <taxon>Magnoliopsida</taxon>
        <taxon>eudicotyledons</taxon>
        <taxon>Gunneridae</taxon>
        <taxon>Pentapetalae</taxon>
        <taxon>rosids</taxon>
        <taxon>fabids</taxon>
        <taxon>Malpighiales</taxon>
        <taxon>Euphorbiaceae</taxon>
        <taxon>Acalyphoideae</taxon>
        <taxon>Acalypheae</taxon>
        <taxon>Ricinus</taxon>
    </lineage>
</organism>
<keyword evidence="5 9" id="KW-1133">Transmembrane helix</keyword>
<dbReference type="AlphaFoldDB" id="B9SSQ3"/>
<evidence type="ECO:0000256" key="6">
    <source>
        <dbReference type="ARBA" id="ARBA00023098"/>
    </source>
</evidence>
<feature type="transmembrane region" description="Helical" evidence="9">
    <location>
        <begin position="61"/>
        <end position="79"/>
    </location>
</feature>
<feature type="domain" description="Wax synthase" evidence="10">
    <location>
        <begin position="188"/>
        <end position="274"/>
    </location>
</feature>
<dbReference type="InParanoid" id="B9SSQ3"/>
<keyword evidence="4 9" id="KW-0812">Transmembrane</keyword>
<sequence>MEAEAKSLVKLWILATTSLCYCYYIPSKIPKGLLRLLSLLPVFYLFIVLPFDFTSIHLRGLAAFFLTWLASFKLLLFSLDQGLLSPLPQKVTHFISLACLPIKIKQNDSVVSVRVSQLSDNSDHTKDPQNPSPNANSSINFIPSYNYKQLMHPHAVLILYCLHVYLELEIALVISSTPARVLLGFELEPPFNEPYLATSLQDFWGHRWNLMVTNILRPTVYYPIRELSMRLIGPVWAPLPAVIGTFAVSGIVHEIIYYYLTRVNPTWEVTWFFILHGACVAMEMAVKKKVKGRWRLHPAGCGLFNLLMLKFIADIVFGVCNALVYAILRMELESPSDDPYFSTSLQDFWGRRWNLMVTNLLRYTVHKPVKSRSEKGLGEWAPLPAILATFSVSGPAPLTVLLESVK</sequence>
<keyword evidence="8 11" id="KW-0012">Acyltransferase</keyword>
<evidence type="ECO:0000256" key="2">
    <source>
        <dbReference type="ARBA" id="ARBA00007282"/>
    </source>
</evidence>
<dbReference type="eggNOG" id="ENOG502QSCR">
    <property type="taxonomic scope" value="Eukaryota"/>
</dbReference>
<dbReference type="EMBL" id="EQ974117">
    <property type="protein sequence ID" value="EEF33333.1"/>
    <property type="molecule type" value="Genomic_DNA"/>
</dbReference>
<dbReference type="InterPro" id="IPR032805">
    <property type="entry name" value="Wax_synthase_dom"/>
</dbReference>
<dbReference type="PANTHER" id="PTHR31595">
    <property type="entry name" value="LONG-CHAIN-ALCOHOL O-FATTY-ACYLTRANSFERASE 3-RELATED"/>
    <property type="match status" value="1"/>
</dbReference>
<reference evidence="12" key="1">
    <citation type="journal article" date="2010" name="Nat. Biotechnol.">
        <title>Draft genome sequence of the oilseed species Ricinus communis.</title>
        <authorList>
            <person name="Chan A.P."/>
            <person name="Crabtree J."/>
            <person name="Zhao Q."/>
            <person name="Lorenzi H."/>
            <person name="Orvis J."/>
            <person name="Puiu D."/>
            <person name="Melake-Berhan A."/>
            <person name="Jones K.M."/>
            <person name="Redman J."/>
            <person name="Chen G."/>
            <person name="Cahoon E.B."/>
            <person name="Gedil M."/>
            <person name="Stanke M."/>
            <person name="Haas B.J."/>
            <person name="Wortman J.R."/>
            <person name="Fraser-Liggett C.M."/>
            <person name="Ravel J."/>
            <person name="Rabinowicz P.D."/>
        </authorList>
    </citation>
    <scope>NUCLEOTIDE SEQUENCE [LARGE SCALE GENOMIC DNA]</scope>
    <source>
        <strain evidence="12">cv. Hale</strain>
    </source>
</reference>
<feature type="transmembrane region" description="Helical" evidence="9">
    <location>
        <begin position="32"/>
        <end position="49"/>
    </location>
</feature>
<keyword evidence="7 9" id="KW-0472">Membrane</keyword>
<accession>B9SSQ3</accession>
<evidence type="ECO:0000256" key="1">
    <source>
        <dbReference type="ARBA" id="ARBA00004141"/>
    </source>
</evidence>
<evidence type="ECO:0000256" key="9">
    <source>
        <dbReference type="SAM" id="Phobius"/>
    </source>
</evidence>
<comment type="similarity">
    <text evidence="2">Belongs to the wax synthase family.</text>
</comment>
<dbReference type="FunCoup" id="B9SSQ3">
    <property type="interactions" value="1"/>
</dbReference>
<evidence type="ECO:0000256" key="4">
    <source>
        <dbReference type="ARBA" id="ARBA00022692"/>
    </source>
</evidence>
<evidence type="ECO:0000313" key="12">
    <source>
        <dbReference type="Proteomes" id="UP000008311"/>
    </source>
</evidence>
<protein>
    <submittedName>
        <fullName evidence="11">Acyltransferase, putative</fullName>
    </submittedName>
</protein>
<feature type="transmembrane region" description="Helical" evidence="9">
    <location>
        <begin position="266"/>
        <end position="286"/>
    </location>
</feature>
<evidence type="ECO:0000256" key="8">
    <source>
        <dbReference type="ARBA" id="ARBA00023315"/>
    </source>
</evidence>
<dbReference type="PANTHER" id="PTHR31595:SF70">
    <property type="entry name" value="LONG-CHAIN-ALCOHOL O-FATTY-ACYLTRANSFERASE 3-RELATED"/>
    <property type="match status" value="1"/>
</dbReference>
<dbReference type="GO" id="GO:0006629">
    <property type="term" value="P:lipid metabolic process"/>
    <property type="evidence" value="ECO:0007669"/>
    <property type="project" value="UniProtKB-KW"/>
</dbReference>
<evidence type="ECO:0000256" key="7">
    <source>
        <dbReference type="ARBA" id="ARBA00023136"/>
    </source>
</evidence>
<feature type="domain" description="Wax synthase" evidence="10">
    <location>
        <begin position="337"/>
        <end position="394"/>
    </location>
</feature>
<gene>
    <name evidence="11" type="ORF">RCOM_0046000</name>
</gene>
<dbReference type="Pfam" id="PF13813">
    <property type="entry name" value="MBOAT_2"/>
    <property type="match status" value="2"/>
</dbReference>
<comment type="subcellular location">
    <subcellularLocation>
        <location evidence="1">Membrane</location>
        <topology evidence="1">Multi-pass membrane protein</topology>
    </subcellularLocation>
</comment>
<feature type="transmembrane region" description="Helical" evidence="9">
    <location>
        <begin position="307"/>
        <end position="328"/>
    </location>
</feature>
<name>B9SSQ3_RICCO</name>
<dbReference type="InterPro" id="IPR044851">
    <property type="entry name" value="Wax_synthase"/>
</dbReference>
<evidence type="ECO:0000259" key="10">
    <source>
        <dbReference type="Pfam" id="PF13813"/>
    </source>
</evidence>
<evidence type="ECO:0000313" key="11">
    <source>
        <dbReference type="EMBL" id="EEF33333.1"/>
    </source>
</evidence>
<feature type="transmembrane region" description="Helical" evidence="9">
    <location>
        <begin position="235"/>
        <end position="260"/>
    </location>
</feature>
<dbReference type="GO" id="GO:0008374">
    <property type="term" value="F:O-acyltransferase activity"/>
    <property type="evidence" value="ECO:0007669"/>
    <property type="project" value="InterPro"/>
</dbReference>
<evidence type="ECO:0000256" key="5">
    <source>
        <dbReference type="ARBA" id="ARBA00022989"/>
    </source>
</evidence>
<dbReference type="STRING" id="3988.B9SSQ3"/>
<keyword evidence="6" id="KW-0443">Lipid metabolism</keyword>
<keyword evidence="3" id="KW-0808">Transferase</keyword>